<keyword evidence="2" id="KW-1185">Reference proteome</keyword>
<evidence type="ECO:0000313" key="1">
    <source>
        <dbReference type="EMBL" id="MPC78278.1"/>
    </source>
</evidence>
<comment type="caution">
    <text evidence="1">The sequence shown here is derived from an EMBL/GenBank/DDBJ whole genome shotgun (WGS) entry which is preliminary data.</text>
</comment>
<protein>
    <submittedName>
        <fullName evidence="1">Uncharacterized protein</fullName>
    </submittedName>
</protein>
<proteinExistence type="predicted"/>
<dbReference type="Proteomes" id="UP000324222">
    <property type="component" value="Unassembled WGS sequence"/>
</dbReference>
<reference evidence="1 2" key="1">
    <citation type="submission" date="2019-05" db="EMBL/GenBank/DDBJ databases">
        <title>Another draft genome of Portunus trituberculatus and its Hox gene families provides insights of decapod evolution.</title>
        <authorList>
            <person name="Jeong J.-H."/>
            <person name="Song I."/>
            <person name="Kim S."/>
            <person name="Choi T."/>
            <person name="Kim D."/>
            <person name="Ryu S."/>
            <person name="Kim W."/>
        </authorList>
    </citation>
    <scope>NUCLEOTIDE SEQUENCE [LARGE SCALE GENOMIC DNA]</scope>
    <source>
        <tissue evidence="1">Muscle</tissue>
    </source>
</reference>
<name>A0A5B7IBJ7_PORTR</name>
<dbReference type="AlphaFoldDB" id="A0A5B7IBJ7"/>
<sequence>MTRSHKPFASMLGRRCKCWRSVQDGTGGSRHGTGT</sequence>
<organism evidence="1 2">
    <name type="scientific">Portunus trituberculatus</name>
    <name type="common">Swimming crab</name>
    <name type="synonym">Neptunus trituberculatus</name>
    <dbReference type="NCBI Taxonomy" id="210409"/>
    <lineage>
        <taxon>Eukaryota</taxon>
        <taxon>Metazoa</taxon>
        <taxon>Ecdysozoa</taxon>
        <taxon>Arthropoda</taxon>
        <taxon>Crustacea</taxon>
        <taxon>Multicrustacea</taxon>
        <taxon>Malacostraca</taxon>
        <taxon>Eumalacostraca</taxon>
        <taxon>Eucarida</taxon>
        <taxon>Decapoda</taxon>
        <taxon>Pleocyemata</taxon>
        <taxon>Brachyura</taxon>
        <taxon>Eubrachyura</taxon>
        <taxon>Portunoidea</taxon>
        <taxon>Portunidae</taxon>
        <taxon>Portuninae</taxon>
        <taxon>Portunus</taxon>
    </lineage>
</organism>
<accession>A0A5B7IBJ7</accession>
<gene>
    <name evidence="1" type="ORF">E2C01_072763</name>
</gene>
<evidence type="ECO:0000313" key="2">
    <source>
        <dbReference type="Proteomes" id="UP000324222"/>
    </source>
</evidence>
<dbReference type="EMBL" id="VSRR010048018">
    <property type="protein sequence ID" value="MPC78278.1"/>
    <property type="molecule type" value="Genomic_DNA"/>
</dbReference>